<feature type="transmembrane region" description="Helical" evidence="3">
    <location>
        <begin position="447"/>
        <end position="468"/>
    </location>
</feature>
<evidence type="ECO:0000256" key="2">
    <source>
        <dbReference type="ARBA" id="ARBA00034247"/>
    </source>
</evidence>
<dbReference type="CDD" id="cd01949">
    <property type="entry name" value="GGDEF"/>
    <property type="match status" value="1"/>
</dbReference>
<evidence type="ECO:0000256" key="3">
    <source>
        <dbReference type="SAM" id="Phobius"/>
    </source>
</evidence>
<dbReference type="PANTHER" id="PTHR45138">
    <property type="entry name" value="REGULATORY COMPONENTS OF SENSORY TRANSDUCTION SYSTEM"/>
    <property type="match status" value="1"/>
</dbReference>
<sequence length="639" mass="73408">MTNNTQIKVLGNTLWAKYIVLLLFLLLSKLASANGDSLSATLHALDFDTTQVLINNIKLNELDYLQNEDKLTQAFKISKEQNWENLHLEAAALYAELLFRQEKYEALNTHLSYYLKNKELPNQKSVYLLFLESQLKSLAREPNPAPAQTLATKLEESLQQHSTKEKIIILRALAYYYTDTDALKKTLNVALEGLELALKDDDSASQGYFFRKIADAYNYLNEKDKAVYYAKKAVAAYEQTQDGLFTAKAYWSLGNILLEIEKPKDALIYLDKALLYFKKANMQKGLTFAQYSIASIEYLQANYDKALTLTKENIELARSAGVHDMQLASLILLADIYIKLNLLDQANEANDEVFLKLDKFSRSIYKADFLSKRYELKRRLNYTDEAFEAIEQKLLYTKKHYEATSENNIKTLQVQFEVKEKEEKIQQLEYEKDISELQAKEEYQQKIIWRLSAAIAFILVIASLFLFYRQARQRQKYHDISLTDYLTNCPNRRGIMRAAEAKLGEGKMTIAIVDLDYFKKVNDHFGHDVGDLVLIAFAKAARETLCNDHQFGRYGGEEWLFALNTADERIIRDIFNRLAISFAEHCSNIEDFPTDTKITFSAGASVSSPLKSTLDILIKHADKLLYKAKENGRNQVVVD</sequence>
<evidence type="ECO:0000313" key="5">
    <source>
        <dbReference type="EMBL" id="ATC88564.1"/>
    </source>
</evidence>
<dbReference type="OrthoDB" id="6191081at2"/>
<accession>A0A290S8S0</accession>
<dbReference type="Pfam" id="PF00990">
    <property type="entry name" value="GGDEF"/>
    <property type="match status" value="1"/>
</dbReference>
<dbReference type="PANTHER" id="PTHR45138:SF9">
    <property type="entry name" value="DIGUANYLATE CYCLASE DGCM-RELATED"/>
    <property type="match status" value="1"/>
</dbReference>
<dbReference type="InterPro" id="IPR043128">
    <property type="entry name" value="Rev_trsase/Diguanyl_cyclase"/>
</dbReference>
<dbReference type="RefSeq" id="WP_010553642.1">
    <property type="nucleotide sequence ID" value="NZ_CP011026.1"/>
</dbReference>
<dbReference type="Proteomes" id="UP000016505">
    <property type="component" value="Chromosome II"/>
</dbReference>
<proteinExistence type="predicted"/>
<name>A0A290S8S0_9GAMM</name>
<dbReference type="SUPFAM" id="SSF48452">
    <property type="entry name" value="TPR-like"/>
    <property type="match status" value="1"/>
</dbReference>
<dbReference type="Gene3D" id="3.30.70.270">
    <property type="match status" value="1"/>
</dbReference>
<reference evidence="5 6" key="1">
    <citation type="journal article" date="2012" name="J. Bacteriol.">
        <title>Genome sequences of type strains of seven species of the marine bacterium Pseudoalteromonas.</title>
        <authorList>
            <person name="Xie B.B."/>
            <person name="Shu Y.L."/>
            <person name="Qin Q.L."/>
            <person name="Rong J.C."/>
            <person name="Zhang X.Y."/>
            <person name="Chen X.L."/>
            <person name="Shi M."/>
            <person name="He H.L."/>
            <person name="Zhou B.C."/>
            <person name="Zhang Y.Z."/>
        </authorList>
    </citation>
    <scope>NUCLEOTIDE SEQUENCE [LARGE SCALE GENOMIC DNA]</scope>
    <source>
        <strain evidence="5 6">A 37-1-2</strain>
    </source>
</reference>
<dbReference type="EMBL" id="CP011026">
    <property type="protein sequence ID" value="ATC88564.1"/>
    <property type="molecule type" value="Genomic_DNA"/>
</dbReference>
<dbReference type="PROSITE" id="PS50887">
    <property type="entry name" value="GGDEF"/>
    <property type="match status" value="1"/>
</dbReference>
<dbReference type="SUPFAM" id="SSF55073">
    <property type="entry name" value="Nucleotide cyclase"/>
    <property type="match status" value="1"/>
</dbReference>
<gene>
    <name evidence="5" type="ORF">PARC_b0349</name>
</gene>
<keyword evidence="3" id="KW-0812">Transmembrane</keyword>
<protein>
    <recommendedName>
        <fullName evidence="1">diguanylate cyclase</fullName>
        <ecNumber evidence="1">2.7.7.65</ecNumber>
    </recommendedName>
</protein>
<dbReference type="InterPro" id="IPR000160">
    <property type="entry name" value="GGDEF_dom"/>
</dbReference>
<comment type="catalytic activity">
    <reaction evidence="2">
        <text>2 GTP = 3',3'-c-di-GMP + 2 diphosphate</text>
        <dbReference type="Rhea" id="RHEA:24898"/>
        <dbReference type="ChEBI" id="CHEBI:33019"/>
        <dbReference type="ChEBI" id="CHEBI:37565"/>
        <dbReference type="ChEBI" id="CHEBI:58805"/>
        <dbReference type="EC" id="2.7.7.65"/>
    </reaction>
</comment>
<evidence type="ECO:0000313" key="6">
    <source>
        <dbReference type="Proteomes" id="UP000016505"/>
    </source>
</evidence>
<dbReference type="AlphaFoldDB" id="A0A290S8S0"/>
<feature type="domain" description="GGDEF" evidence="4">
    <location>
        <begin position="506"/>
        <end position="639"/>
    </location>
</feature>
<dbReference type="EC" id="2.7.7.65" evidence="1"/>
<evidence type="ECO:0000256" key="1">
    <source>
        <dbReference type="ARBA" id="ARBA00012528"/>
    </source>
</evidence>
<dbReference type="InterPro" id="IPR019734">
    <property type="entry name" value="TPR_rpt"/>
</dbReference>
<organism evidence="5 6">
    <name type="scientific">Pseudoalteromonas arctica A 37-1-2</name>
    <dbReference type="NCBI Taxonomy" id="1117313"/>
    <lineage>
        <taxon>Bacteria</taxon>
        <taxon>Pseudomonadati</taxon>
        <taxon>Pseudomonadota</taxon>
        <taxon>Gammaproteobacteria</taxon>
        <taxon>Alteromonadales</taxon>
        <taxon>Pseudoalteromonadaceae</taxon>
        <taxon>Pseudoalteromonas</taxon>
    </lineage>
</organism>
<dbReference type="GO" id="GO:0052621">
    <property type="term" value="F:diguanylate cyclase activity"/>
    <property type="evidence" value="ECO:0007669"/>
    <property type="project" value="UniProtKB-EC"/>
</dbReference>
<dbReference type="InterPro" id="IPR050469">
    <property type="entry name" value="Diguanylate_Cyclase"/>
</dbReference>
<keyword evidence="3" id="KW-0472">Membrane</keyword>
<dbReference type="NCBIfam" id="TIGR00254">
    <property type="entry name" value="GGDEF"/>
    <property type="match status" value="1"/>
</dbReference>
<dbReference type="KEGG" id="part:PARC_b0349"/>
<dbReference type="SMART" id="SM00267">
    <property type="entry name" value="GGDEF"/>
    <property type="match status" value="1"/>
</dbReference>
<keyword evidence="3" id="KW-1133">Transmembrane helix</keyword>
<dbReference type="InterPro" id="IPR011990">
    <property type="entry name" value="TPR-like_helical_dom_sf"/>
</dbReference>
<evidence type="ECO:0000259" key="4">
    <source>
        <dbReference type="PROSITE" id="PS50887"/>
    </source>
</evidence>
<dbReference type="SMART" id="SM00028">
    <property type="entry name" value="TPR"/>
    <property type="match status" value="3"/>
</dbReference>
<dbReference type="InterPro" id="IPR029787">
    <property type="entry name" value="Nucleotide_cyclase"/>
</dbReference>
<dbReference type="Gene3D" id="1.25.40.10">
    <property type="entry name" value="Tetratricopeptide repeat domain"/>
    <property type="match status" value="1"/>
</dbReference>